<evidence type="ECO:0000259" key="7">
    <source>
        <dbReference type="Pfam" id="PF14322"/>
    </source>
</evidence>
<accession>A0A7W5ZTV3</accession>
<keyword evidence="3" id="KW-0732">Signal</keyword>
<dbReference type="InterPro" id="IPR011990">
    <property type="entry name" value="TPR-like_helical_dom_sf"/>
</dbReference>
<feature type="domain" description="RagB/SusD" evidence="6">
    <location>
        <begin position="263"/>
        <end position="568"/>
    </location>
</feature>
<evidence type="ECO:0000256" key="1">
    <source>
        <dbReference type="ARBA" id="ARBA00004442"/>
    </source>
</evidence>
<keyword evidence="9" id="KW-1185">Reference proteome</keyword>
<protein>
    <submittedName>
        <fullName evidence="8">Tetratricopeptide (TPR) repeat protein</fullName>
    </submittedName>
</protein>
<evidence type="ECO:0000259" key="6">
    <source>
        <dbReference type="Pfam" id="PF07980"/>
    </source>
</evidence>
<dbReference type="Pfam" id="PF07980">
    <property type="entry name" value="SusD_RagB"/>
    <property type="match status" value="1"/>
</dbReference>
<dbReference type="CDD" id="cd08977">
    <property type="entry name" value="SusD"/>
    <property type="match status" value="1"/>
</dbReference>
<dbReference type="InterPro" id="IPR012944">
    <property type="entry name" value="SusD_RagB_dom"/>
</dbReference>
<comment type="similarity">
    <text evidence="2">Belongs to the SusD family.</text>
</comment>
<dbReference type="Proteomes" id="UP000541352">
    <property type="component" value="Unassembled WGS sequence"/>
</dbReference>
<evidence type="ECO:0000256" key="3">
    <source>
        <dbReference type="ARBA" id="ARBA00022729"/>
    </source>
</evidence>
<keyword evidence="4" id="KW-0472">Membrane</keyword>
<dbReference type="AlphaFoldDB" id="A0A7W5ZTV3"/>
<proteinExistence type="inferred from homology"/>
<evidence type="ECO:0000256" key="4">
    <source>
        <dbReference type="ARBA" id="ARBA00023136"/>
    </source>
</evidence>
<dbReference type="Pfam" id="PF14322">
    <property type="entry name" value="SusD-like_3"/>
    <property type="match status" value="1"/>
</dbReference>
<evidence type="ECO:0000313" key="8">
    <source>
        <dbReference type="EMBL" id="MBB3841976.1"/>
    </source>
</evidence>
<gene>
    <name evidence="8" type="ORF">FHS57_006005</name>
</gene>
<keyword evidence="5" id="KW-0998">Cell outer membrane</keyword>
<evidence type="ECO:0000256" key="2">
    <source>
        <dbReference type="ARBA" id="ARBA00006275"/>
    </source>
</evidence>
<dbReference type="EMBL" id="JACIBY010000023">
    <property type="protein sequence ID" value="MBB3841976.1"/>
    <property type="molecule type" value="Genomic_DNA"/>
</dbReference>
<dbReference type="InterPro" id="IPR033985">
    <property type="entry name" value="SusD-like_N"/>
</dbReference>
<feature type="domain" description="SusD-like N-terminal" evidence="7">
    <location>
        <begin position="26"/>
        <end position="219"/>
    </location>
</feature>
<evidence type="ECO:0000313" key="9">
    <source>
        <dbReference type="Proteomes" id="UP000541352"/>
    </source>
</evidence>
<evidence type="ECO:0000256" key="5">
    <source>
        <dbReference type="ARBA" id="ARBA00023237"/>
    </source>
</evidence>
<comment type="caution">
    <text evidence="8">The sequence shown here is derived from an EMBL/GenBank/DDBJ whole genome shotgun (WGS) entry which is preliminary data.</text>
</comment>
<organism evidence="8 9">
    <name type="scientific">Runella defluvii</name>
    <dbReference type="NCBI Taxonomy" id="370973"/>
    <lineage>
        <taxon>Bacteria</taxon>
        <taxon>Pseudomonadati</taxon>
        <taxon>Bacteroidota</taxon>
        <taxon>Cytophagia</taxon>
        <taxon>Cytophagales</taxon>
        <taxon>Spirosomataceae</taxon>
        <taxon>Runella</taxon>
    </lineage>
</organism>
<dbReference type="SUPFAM" id="SSF48452">
    <property type="entry name" value="TPR-like"/>
    <property type="match status" value="1"/>
</dbReference>
<dbReference type="GO" id="GO:0009279">
    <property type="term" value="C:cell outer membrane"/>
    <property type="evidence" value="ECO:0007669"/>
    <property type="project" value="UniProtKB-SubCell"/>
</dbReference>
<sequence>MKRYSKFLLLTLVLGSLNGCIKLDTVPYDRISSETFWQTPEHAKQAIMGVYGGLRRDEAFGKKYMHDNMGGLAFGWQENGYLSFMLGTATEQTTYISNYWRHMYDEIQRANQVIRRVPKMEIADNIKNPIVAEAKFLRAFHYAELFSYFGGVPLYDESVDLNADFNNLKNPRSTPEEVRTFILKDLEAAIKDLPVAWPQADYGRVTKGAAYSLRGKVHLYAKDWKKAITDFEEVVYNKSNNYGYALYPKYADIFKLAGHKSNEMIFAIQTLAGVGLEYGLPFAYNIGFRGSFGGGNFGIPTTELADSYENKDGSKFNWNDYIPRFNEDIAVKRKAFMATHTNGKLNSIPDTALLGKIYRGRDPRMNASLIVPYSYHIGFVANQVRTLQFVVATGVSENFGQTRNNSGWYTYLWRKFVPEGNENGAMSVREHTPFNFPLIRFGDVLLMLSEAYNEDGQLAKAVTELNKVRARVGMPGLNSGAAWLQVTTKAQMFDRIVHERKVELAGEGHQFSDVRRWGIAKAQLDGTVVRNLFGETHFIRKFTERDYLWPIPRTEIEMNAALTQNPGW</sequence>
<dbReference type="RefSeq" id="WP_183980004.1">
    <property type="nucleotide sequence ID" value="NZ_JACIBY010000023.1"/>
</dbReference>
<reference evidence="8 9" key="1">
    <citation type="submission" date="2020-08" db="EMBL/GenBank/DDBJ databases">
        <title>Genomic Encyclopedia of Type Strains, Phase IV (KMG-IV): sequencing the most valuable type-strain genomes for metagenomic binning, comparative biology and taxonomic classification.</title>
        <authorList>
            <person name="Goeker M."/>
        </authorList>
    </citation>
    <scope>NUCLEOTIDE SEQUENCE [LARGE SCALE GENOMIC DNA]</scope>
    <source>
        <strain evidence="8 9">DSM 17976</strain>
    </source>
</reference>
<comment type="subcellular location">
    <subcellularLocation>
        <location evidence="1">Cell outer membrane</location>
    </subcellularLocation>
</comment>
<name>A0A7W5ZTV3_9BACT</name>
<dbReference type="Gene3D" id="1.25.40.390">
    <property type="match status" value="1"/>
</dbReference>